<feature type="region of interest" description="Disordered" evidence="6">
    <location>
        <begin position="288"/>
        <end position="312"/>
    </location>
</feature>
<evidence type="ECO:0000256" key="2">
    <source>
        <dbReference type="ARBA" id="ARBA00023015"/>
    </source>
</evidence>
<evidence type="ECO:0000313" key="9">
    <source>
        <dbReference type="EMBL" id="OWA51632.1"/>
    </source>
</evidence>
<feature type="domain" description="ARID" evidence="7">
    <location>
        <begin position="181"/>
        <end position="273"/>
    </location>
</feature>
<evidence type="ECO:0000259" key="8">
    <source>
        <dbReference type="PROSITE" id="PS51486"/>
    </source>
</evidence>
<dbReference type="SUPFAM" id="SSF46774">
    <property type="entry name" value="ARID-like"/>
    <property type="match status" value="1"/>
</dbReference>
<evidence type="ECO:0000259" key="7">
    <source>
        <dbReference type="PROSITE" id="PS51011"/>
    </source>
</evidence>
<dbReference type="PROSITE" id="PS51011">
    <property type="entry name" value="ARID"/>
    <property type="match status" value="1"/>
</dbReference>
<comment type="caution">
    <text evidence="9">The sequence shown here is derived from an EMBL/GenBank/DDBJ whole genome shotgun (WGS) entry which is preliminary data.</text>
</comment>
<dbReference type="FunFam" id="1.10.150.60:FF:000007">
    <property type="entry name" value="AT-rich interactive domain-containing protein 3C"/>
    <property type="match status" value="1"/>
</dbReference>
<dbReference type="PANTHER" id="PTHR15348">
    <property type="entry name" value="AT-RICH INTERACTIVE DOMAIN-CONTAINING PROTEIN ARID DOMAIN- CONTAINING PROTEIN DEAD RINGER PROTEIN B-CELL REGULATOR OF IGH TRANSCRIPTION BRIGHT"/>
    <property type="match status" value="1"/>
</dbReference>
<dbReference type="PROSITE" id="PS51486">
    <property type="entry name" value="REKLES"/>
    <property type="match status" value="1"/>
</dbReference>
<dbReference type="Proteomes" id="UP000192578">
    <property type="component" value="Unassembled WGS sequence"/>
</dbReference>
<comment type="subcellular location">
    <subcellularLocation>
        <location evidence="1">Nucleus</location>
    </subcellularLocation>
</comment>
<feature type="compositionally biased region" description="Basic and acidic residues" evidence="6">
    <location>
        <begin position="388"/>
        <end position="412"/>
    </location>
</feature>
<dbReference type="SMART" id="SM00501">
    <property type="entry name" value="BRIGHT"/>
    <property type="match status" value="1"/>
</dbReference>
<dbReference type="Gene3D" id="1.10.150.60">
    <property type="entry name" value="ARID DNA-binding domain"/>
    <property type="match status" value="1"/>
</dbReference>
<dbReference type="OrthoDB" id="10044343at2759"/>
<dbReference type="InterPro" id="IPR001606">
    <property type="entry name" value="ARID_dom"/>
</dbReference>
<evidence type="ECO:0000256" key="6">
    <source>
        <dbReference type="SAM" id="MobiDB-lite"/>
    </source>
</evidence>
<protein>
    <submittedName>
        <fullName evidence="9">Protein dead ringer-like protein</fullName>
    </submittedName>
</protein>
<evidence type="ECO:0000256" key="1">
    <source>
        <dbReference type="ARBA" id="ARBA00004123"/>
    </source>
</evidence>
<dbReference type="InterPro" id="IPR023334">
    <property type="entry name" value="REKLES_domain"/>
</dbReference>
<keyword evidence="2" id="KW-0805">Transcription regulation</keyword>
<evidence type="ECO:0000256" key="3">
    <source>
        <dbReference type="ARBA" id="ARBA00023125"/>
    </source>
</evidence>
<keyword evidence="4" id="KW-0804">Transcription</keyword>
<dbReference type="GO" id="GO:0003677">
    <property type="term" value="F:DNA binding"/>
    <property type="evidence" value="ECO:0007669"/>
    <property type="project" value="UniProtKB-KW"/>
</dbReference>
<dbReference type="InterPro" id="IPR045147">
    <property type="entry name" value="ARI3A/B/C"/>
</dbReference>
<reference evidence="10" key="1">
    <citation type="submission" date="2017-01" db="EMBL/GenBank/DDBJ databases">
        <title>Comparative genomics of anhydrobiosis in the tardigrade Hypsibius dujardini.</title>
        <authorList>
            <person name="Yoshida Y."/>
            <person name="Koutsovoulos G."/>
            <person name="Laetsch D."/>
            <person name="Stevens L."/>
            <person name="Kumar S."/>
            <person name="Horikawa D."/>
            <person name="Ishino K."/>
            <person name="Komine S."/>
            <person name="Tomita M."/>
            <person name="Blaxter M."/>
            <person name="Arakawa K."/>
        </authorList>
    </citation>
    <scope>NUCLEOTIDE SEQUENCE [LARGE SCALE GENOMIC DNA]</scope>
    <source>
        <strain evidence="10">Z151</strain>
    </source>
</reference>
<name>A0A9X6NCM3_HYPEX</name>
<accession>A0A9X6NCM3</accession>
<feature type="domain" description="REKLES" evidence="8">
    <location>
        <begin position="387"/>
        <end position="493"/>
    </location>
</feature>
<evidence type="ECO:0000256" key="5">
    <source>
        <dbReference type="ARBA" id="ARBA00023242"/>
    </source>
</evidence>
<gene>
    <name evidence="9" type="ORF">BV898_16105</name>
</gene>
<feature type="compositionally biased region" description="Polar residues" evidence="6">
    <location>
        <begin position="327"/>
        <end position="339"/>
    </location>
</feature>
<feature type="region of interest" description="Disordered" evidence="6">
    <location>
        <begin position="1"/>
        <end position="107"/>
    </location>
</feature>
<dbReference type="GO" id="GO:0005634">
    <property type="term" value="C:nucleus"/>
    <property type="evidence" value="ECO:0007669"/>
    <property type="project" value="UniProtKB-SubCell"/>
</dbReference>
<sequence length="495" mass="55511">MSTAVADHGRRSRSDDSLRRGTSPHPAEAPKPSPRAFHVSRARLQRPSPRDTMEPQERDLVLARSVSNTPSQHLRPGDGEATSPAHVTGPEHPQDLSVGSGGRNSEASSSAASYCIRRLRPVPAAVRTTVAELEGFPPPRRTMRMIDRRPLAALHPTNFSPTPVVVLRGAVQTTLRTDRRQQTARAFLDDLFSFMQKRGTPVNRIPIMAKQTLDLYELYKLVTQKGGLVEVINKKIWREITKGLNLPSSITSAAFTLRTQYMKYLYPYECEKLHLSAPDELQSAIDGNKREGRRSGHHYSTPPPDGFPVSQAPPVVVVPTAVKSEMHQPSLNGSTNGHSVASIHKKRHRYPDSDAESRGSSRDTSRERQRERQDEREHRHAIKQRLNNLDRGRERDRAERPTGGRTERAPHERTRRSRSPVPVVMPTIRRHKSGMEYDDDRPYPMPVHAGLPTAHFKIASRGDGRTVDSSLVISMEINGIMYQGVLFAQNPLPRL</sequence>
<dbReference type="SMART" id="SM01014">
    <property type="entry name" value="ARID"/>
    <property type="match status" value="1"/>
</dbReference>
<feature type="compositionally biased region" description="Basic and acidic residues" evidence="6">
    <location>
        <begin position="350"/>
        <end position="378"/>
    </location>
</feature>
<feature type="region of interest" description="Disordered" evidence="6">
    <location>
        <begin position="326"/>
        <end position="420"/>
    </location>
</feature>
<feature type="compositionally biased region" description="Basic and acidic residues" evidence="6">
    <location>
        <begin position="7"/>
        <end position="19"/>
    </location>
</feature>
<evidence type="ECO:0000313" key="10">
    <source>
        <dbReference type="Proteomes" id="UP000192578"/>
    </source>
</evidence>
<organism evidence="9 10">
    <name type="scientific">Hypsibius exemplaris</name>
    <name type="common">Freshwater tardigrade</name>
    <dbReference type="NCBI Taxonomy" id="2072580"/>
    <lineage>
        <taxon>Eukaryota</taxon>
        <taxon>Metazoa</taxon>
        <taxon>Ecdysozoa</taxon>
        <taxon>Tardigrada</taxon>
        <taxon>Eutardigrada</taxon>
        <taxon>Parachela</taxon>
        <taxon>Hypsibioidea</taxon>
        <taxon>Hypsibiidae</taxon>
        <taxon>Hypsibius</taxon>
    </lineage>
</organism>
<proteinExistence type="predicted"/>
<dbReference type="AlphaFoldDB" id="A0A9X6NCM3"/>
<keyword evidence="5" id="KW-0539">Nucleus</keyword>
<feature type="compositionally biased region" description="Basic and acidic residues" evidence="6">
    <location>
        <begin position="48"/>
        <end position="61"/>
    </location>
</feature>
<keyword evidence="3" id="KW-0238">DNA-binding</keyword>
<keyword evidence="10" id="KW-1185">Reference proteome</keyword>
<dbReference type="InterPro" id="IPR036431">
    <property type="entry name" value="ARID_dom_sf"/>
</dbReference>
<dbReference type="PANTHER" id="PTHR15348:SF0">
    <property type="entry name" value="PROTEIN DEAD RINGER"/>
    <property type="match status" value="1"/>
</dbReference>
<dbReference type="Pfam" id="PF01388">
    <property type="entry name" value="ARID"/>
    <property type="match status" value="1"/>
</dbReference>
<dbReference type="GO" id="GO:0006357">
    <property type="term" value="P:regulation of transcription by RNA polymerase II"/>
    <property type="evidence" value="ECO:0007669"/>
    <property type="project" value="InterPro"/>
</dbReference>
<evidence type="ECO:0000256" key="4">
    <source>
        <dbReference type="ARBA" id="ARBA00023163"/>
    </source>
</evidence>
<dbReference type="EMBL" id="MTYJ01000233">
    <property type="protein sequence ID" value="OWA51632.1"/>
    <property type="molecule type" value="Genomic_DNA"/>
</dbReference>